<evidence type="ECO:0000313" key="4">
    <source>
        <dbReference type="EMBL" id="CXI17268.1"/>
    </source>
</evidence>
<feature type="region of interest" description="Disordered" evidence="3">
    <location>
        <begin position="325"/>
        <end position="411"/>
    </location>
</feature>
<evidence type="ECO:0000256" key="2">
    <source>
        <dbReference type="ARBA" id="ARBA00023004"/>
    </source>
</evidence>
<proteinExistence type="predicted"/>
<reference evidence="4 5" key="1">
    <citation type="submission" date="2016-02" db="EMBL/GenBank/DDBJ databases">
        <authorList>
            <consortium name="Pathogen Informatics"/>
        </authorList>
    </citation>
    <scope>NUCLEOTIDE SEQUENCE [LARGE SCALE GENOMIC DNA]</scope>
    <source>
        <strain evidence="4 5">K173</strain>
    </source>
</reference>
<dbReference type="EMBL" id="LT160026">
    <property type="protein sequence ID" value="CXI17268.1"/>
    <property type="molecule type" value="Genomic_DNA"/>
</dbReference>
<keyword evidence="1" id="KW-0677">Repeat</keyword>
<dbReference type="InterPro" id="IPR015915">
    <property type="entry name" value="Kelch-typ_b-propeller"/>
</dbReference>
<evidence type="ECO:0000256" key="1">
    <source>
        <dbReference type="ARBA" id="ARBA00022737"/>
    </source>
</evidence>
<keyword evidence="2" id="KW-0408">Iron</keyword>
<dbReference type="PANTHER" id="PTHR47435">
    <property type="entry name" value="KELCH REPEAT PROTEIN (AFU_ORTHOLOGUE AFUA_5G12780)"/>
    <property type="match status" value="1"/>
</dbReference>
<evidence type="ECO:0000313" key="5">
    <source>
        <dbReference type="Proteomes" id="UP000069549"/>
    </source>
</evidence>
<organism evidence="4 5">
    <name type="scientific">Plasmodium berghei</name>
    <dbReference type="NCBI Taxonomy" id="5821"/>
    <lineage>
        <taxon>Eukaryota</taxon>
        <taxon>Sar</taxon>
        <taxon>Alveolata</taxon>
        <taxon>Apicomplexa</taxon>
        <taxon>Aconoidasida</taxon>
        <taxon>Haemosporida</taxon>
        <taxon>Plasmodiidae</taxon>
        <taxon>Plasmodium</taxon>
        <taxon>Plasmodium (Vinckeia)</taxon>
    </lineage>
</organism>
<dbReference type="VEuPathDB" id="PlasmoDB:PBANKA_0609100"/>
<dbReference type="AlphaFoldDB" id="A0A0Y9V922"/>
<feature type="compositionally biased region" description="Low complexity" evidence="3">
    <location>
        <begin position="386"/>
        <end position="411"/>
    </location>
</feature>
<name>A0A0Y9V922_PLABE</name>
<evidence type="ECO:0008006" key="6">
    <source>
        <dbReference type="Google" id="ProtNLM"/>
    </source>
</evidence>
<sequence length="1169" mass="135769">MSLTLFGNDKINDDFDTNKPLGRVGYSLHLYYELSELDKNDNPQKDKEKEDILKNNYNTLNYCEDNENKAYYNNLNQENTKFENTDEWNKIKKNDENIAKNEYGSNISNRDYNKNNKFNVNRNNNNKNNNKLIQGGYKLVLFGGGLIDNEFIKNHLNEYTMNSEEYNMHNPVYSNVHNSLYDRNPDSNFKNYNTLSIERHLNQTFNDTYICEENNNSMDSWFRIKTYNTPKARAFHASAIVNLGINGVFLFIHGGKFKNDILSSNSLYALNLSKLSLEDNTNYNNITGNEIYEFGGSDKNYDPNPGDNAEKTSYINGQNYTSDEAIVFNEEDNNSSDDSRNYYTNENYKIDNQNEQVLSSSNLDNNIIKKKKKKKKKKNHENSKLSNQQESESSYESYTSNTNTVLSDSSLTSSSSLYNCGSEYESNIYHSKINNAGNCITTNNINENNNNDCDDTLVNFRGPVKSSLLKNNSDSYNDSCEDGDNILPYYKNVKRKWIKINTIGGKPSKRYGHTLDFIYPYLILFGGNEKIDDEENVFCRNDLWILNITKCKIKKKKKKKIRSNNIDPFTNNEPNEKDIFVFMWEEIKYVSVDPLGRYFHATTIWYDKKSKKNKLILYGGKMKNEDKGNNKGAYNNGANNNRLFILENIGEQNCQWSILPIYLDTINESRAYHSIVCVHNYIFIIGGEEYKYMEKVPSALYSFESKKFQYINDFTSRILLKSYVKDNNIYSWGGFSNAPTSNNNYFPNNFIILDINPHILCIQMKESLGDEYDENSSVITKADEDSDDNMYNKINKSFIKIEKKKEQLEKDILYQIKLNNNMEFRIKSQMLQYQRLAQLYNLKQRQIYNYMTLLKRNGEEKVHIDGSDAYENGYVLGNLGVDMNNLMENYPIYNNCSGNENIGISINTNIALQNDINMEYGFNAITMEGIGTGLLNQSFSEDINNYQICEKMQSIPCTNSTNEKSKNDEQEEQQFIYESENGVSISNLMDTKNHENYYNMELKDNLLNNQKEEELKQANIQNCYDTNMMYNIDKNCSITNEAQFYYYPNDNNMVDKISWKQNLINIDTNANIVANTNSQERLNIYGNEFKSVNQNLLLPTNLTDINIPSNNTSQNNPINYEQSQNAIEINGGEPMVKKEVTTQRARRKTAQKCMELIEQDMLIRKMTEK</sequence>
<dbReference type="Proteomes" id="UP000069549">
    <property type="component" value="Chromosome 6"/>
</dbReference>
<dbReference type="GO" id="GO:0019760">
    <property type="term" value="P:glucosinolate metabolic process"/>
    <property type="evidence" value="ECO:0007669"/>
    <property type="project" value="UniProtKB-ARBA"/>
</dbReference>
<protein>
    <recommendedName>
        <fullName evidence="6">Kelch domain-containing protein</fullName>
    </recommendedName>
</protein>
<gene>
    <name evidence="4" type="ORF">PBK173_000103800</name>
</gene>
<evidence type="ECO:0000256" key="3">
    <source>
        <dbReference type="SAM" id="MobiDB-lite"/>
    </source>
</evidence>
<dbReference type="PANTHER" id="PTHR47435:SF4">
    <property type="entry name" value="KELCH REPEAT PROTEIN (AFU_ORTHOLOGUE AFUA_5G12780)"/>
    <property type="match status" value="1"/>
</dbReference>
<accession>A0A0Y9V922</accession>
<feature type="compositionally biased region" description="Polar residues" evidence="3">
    <location>
        <begin position="341"/>
        <end position="365"/>
    </location>
</feature>
<dbReference type="SUPFAM" id="SSF117281">
    <property type="entry name" value="Kelch motif"/>
    <property type="match status" value="1"/>
</dbReference>
<dbReference type="Gene3D" id="2.120.10.80">
    <property type="entry name" value="Kelch-type beta propeller"/>
    <property type="match status" value="1"/>
</dbReference>
<feature type="compositionally biased region" description="Basic residues" evidence="3">
    <location>
        <begin position="368"/>
        <end position="379"/>
    </location>
</feature>